<dbReference type="PANTHER" id="PTHR43394">
    <property type="entry name" value="ATP-DEPENDENT PERMEASE MDL1, MITOCHONDRIAL"/>
    <property type="match status" value="1"/>
</dbReference>
<keyword evidence="8 10" id="KW-0472">Membrane</keyword>
<evidence type="ECO:0000256" key="1">
    <source>
        <dbReference type="ARBA" id="ARBA00004651"/>
    </source>
</evidence>
<dbReference type="FunFam" id="1.20.1560.10:FF:000011">
    <property type="entry name" value="Multidrug ABC transporter ATP-binding protein"/>
    <property type="match status" value="1"/>
</dbReference>
<evidence type="ECO:0000313" key="13">
    <source>
        <dbReference type="EMBL" id="SOY32310.1"/>
    </source>
</evidence>
<keyword evidence="5" id="KW-0547">Nucleotide-binding</keyword>
<dbReference type="InterPro" id="IPR017871">
    <property type="entry name" value="ABC_transporter-like_CS"/>
</dbReference>
<evidence type="ECO:0000256" key="8">
    <source>
        <dbReference type="ARBA" id="ARBA00023136"/>
    </source>
</evidence>
<dbReference type="SMART" id="SM00382">
    <property type="entry name" value="AAA"/>
    <property type="match status" value="1"/>
</dbReference>
<evidence type="ECO:0000259" key="11">
    <source>
        <dbReference type="PROSITE" id="PS50893"/>
    </source>
</evidence>
<feature type="domain" description="ABC transporter" evidence="11">
    <location>
        <begin position="378"/>
        <end position="611"/>
    </location>
</feature>
<dbReference type="GO" id="GO:0016887">
    <property type="term" value="F:ATP hydrolysis activity"/>
    <property type="evidence" value="ECO:0007669"/>
    <property type="project" value="InterPro"/>
</dbReference>
<evidence type="ECO:0000313" key="14">
    <source>
        <dbReference type="Proteomes" id="UP000236311"/>
    </source>
</evidence>
<dbReference type="PROSITE" id="PS00211">
    <property type="entry name" value="ABC_TRANSPORTER_1"/>
    <property type="match status" value="1"/>
</dbReference>
<dbReference type="Pfam" id="PF00664">
    <property type="entry name" value="ABC_membrane"/>
    <property type="match status" value="1"/>
</dbReference>
<dbReference type="GO" id="GO:0005524">
    <property type="term" value="F:ATP binding"/>
    <property type="evidence" value="ECO:0007669"/>
    <property type="project" value="UniProtKB-KW"/>
</dbReference>
<name>A0A2K4ZPC6_9FIRM</name>
<dbReference type="CDD" id="cd18547">
    <property type="entry name" value="ABC_6TM_Tm288_like"/>
    <property type="match status" value="1"/>
</dbReference>
<proteinExistence type="predicted"/>
<dbReference type="InterPro" id="IPR011527">
    <property type="entry name" value="ABC1_TM_dom"/>
</dbReference>
<dbReference type="InterPro" id="IPR027417">
    <property type="entry name" value="P-loop_NTPase"/>
</dbReference>
<protein>
    <submittedName>
        <fullName evidence="13">Putative ABC transporter ATP-binding protein</fullName>
    </submittedName>
</protein>
<dbReference type="Gene3D" id="3.40.50.300">
    <property type="entry name" value="P-loop containing nucleotide triphosphate hydrolases"/>
    <property type="match status" value="1"/>
</dbReference>
<dbReference type="InterPro" id="IPR039421">
    <property type="entry name" value="Type_1_exporter"/>
</dbReference>
<evidence type="ECO:0000256" key="2">
    <source>
        <dbReference type="ARBA" id="ARBA00022448"/>
    </source>
</evidence>
<dbReference type="Pfam" id="PF00005">
    <property type="entry name" value="ABC_tran"/>
    <property type="match status" value="1"/>
</dbReference>
<dbReference type="PANTHER" id="PTHR43394:SF1">
    <property type="entry name" value="ATP-BINDING CASSETTE SUB-FAMILY B MEMBER 10, MITOCHONDRIAL"/>
    <property type="match status" value="1"/>
</dbReference>
<evidence type="ECO:0000256" key="5">
    <source>
        <dbReference type="ARBA" id="ARBA00022741"/>
    </source>
</evidence>
<evidence type="ECO:0000256" key="3">
    <source>
        <dbReference type="ARBA" id="ARBA00022475"/>
    </source>
</evidence>
<keyword evidence="2" id="KW-0813">Transport</keyword>
<keyword evidence="14" id="KW-1185">Reference proteome</keyword>
<evidence type="ECO:0000256" key="6">
    <source>
        <dbReference type="ARBA" id="ARBA00022840"/>
    </source>
</evidence>
<dbReference type="SUPFAM" id="SSF52540">
    <property type="entry name" value="P-loop containing nucleoside triphosphate hydrolases"/>
    <property type="match status" value="1"/>
</dbReference>
<dbReference type="SUPFAM" id="SSF90123">
    <property type="entry name" value="ABC transporter transmembrane region"/>
    <property type="match status" value="1"/>
</dbReference>
<dbReference type="PROSITE" id="PS50893">
    <property type="entry name" value="ABC_TRANSPORTER_2"/>
    <property type="match status" value="1"/>
</dbReference>
<feature type="region of interest" description="Disordered" evidence="9">
    <location>
        <begin position="1"/>
        <end position="33"/>
    </location>
</feature>
<evidence type="ECO:0000256" key="9">
    <source>
        <dbReference type="SAM" id="MobiDB-lite"/>
    </source>
</evidence>
<dbReference type="EMBL" id="OFSM01000045">
    <property type="protein sequence ID" value="SOY32310.1"/>
    <property type="molecule type" value="Genomic_DNA"/>
</dbReference>
<dbReference type="GO" id="GO:0005886">
    <property type="term" value="C:plasma membrane"/>
    <property type="evidence" value="ECO:0007669"/>
    <property type="project" value="UniProtKB-SubCell"/>
</dbReference>
<keyword evidence="6 13" id="KW-0067">ATP-binding</keyword>
<dbReference type="InterPro" id="IPR003439">
    <property type="entry name" value="ABC_transporter-like_ATP-bd"/>
</dbReference>
<keyword evidence="4 10" id="KW-0812">Transmembrane</keyword>
<feature type="transmembrane region" description="Helical" evidence="10">
    <location>
        <begin position="202"/>
        <end position="220"/>
    </location>
</feature>
<gene>
    <name evidence="13" type="ORF">AMURIS_05068</name>
</gene>
<evidence type="ECO:0000256" key="10">
    <source>
        <dbReference type="SAM" id="Phobius"/>
    </source>
</evidence>
<dbReference type="PROSITE" id="PS50929">
    <property type="entry name" value="ABC_TM1F"/>
    <property type="match status" value="1"/>
</dbReference>
<feature type="transmembrane region" description="Helical" evidence="10">
    <location>
        <begin position="177"/>
        <end position="196"/>
    </location>
</feature>
<keyword evidence="7 10" id="KW-1133">Transmembrane helix</keyword>
<feature type="transmembrane region" description="Helical" evidence="10">
    <location>
        <begin position="101"/>
        <end position="126"/>
    </location>
</feature>
<reference evidence="13 14" key="1">
    <citation type="submission" date="2018-01" db="EMBL/GenBank/DDBJ databases">
        <authorList>
            <person name="Gaut B.S."/>
            <person name="Morton B.R."/>
            <person name="Clegg M.T."/>
            <person name="Duvall M.R."/>
        </authorList>
    </citation>
    <scope>NUCLEOTIDE SEQUENCE [LARGE SCALE GENOMIC DNA]</scope>
    <source>
        <strain evidence="13">GP69</strain>
    </source>
</reference>
<evidence type="ECO:0000256" key="4">
    <source>
        <dbReference type="ARBA" id="ARBA00022692"/>
    </source>
</evidence>
<dbReference type="FunFam" id="3.40.50.300:FF:000287">
    <property type="entry name" value="Multidrug ABC transporter ATP-binding protein"/>
    <property type="match status" value="1"/>
</dbReference>
<dbReference type="InterPro" id="IPR003593">
    <property type="entry name" value="AAA+_ATPase"/>
</dbReference>
<dbReference type="GO" id="GO:0015421">
    <property type="term" value="F:ABC-type oligopeptide transporter activity"/>
    <property type="evidence" value="ECO:0007669"/>
    <property type="project" value="TreeGrafter"/>
</dbReference>
<comment type="subcellular location">
    <subcellularLocation>
        <location evidence="1">Cell membrane</location>
        <topology evidence="1">Multi-pass membrane protein</topology>
    </subcellularLocation>
</comment>
<dbReference type="CDD" id="cd03254">
    <property type="entry name" value="ABCC_Glucan_exporter_like"/>
    <property type="match status" value="1"/>
</dbReference>
<evidence type="ECO:0000259" key="12">
    <source>
        <dbReference type="PROSITE" id="PS50929"/>
    </source>
</evidence>
<accession>A0A2K4ZPC6</accession>
<keyword evidence="3" id="KW-1003">Cell membrane</keyword>
<sequence>MTEQKNEMQKNNGSKHRFGPGGGRMGTGSANPGEKAKDFSGSLKKLFAYCGRYLPAIVLAMVLAVTGSILNLIGPGKVADMTNLMTEGLMTGIDVEAVVEIAVLLAALYGLGWLFSLIQGMVMATVTQKVSKSLRTEISQKINRLPLKYFDGTSTGNILSRVTNDVDTIGQTLNQSVGTLVTASAMFAGSLIMMFYTNWIMAVSAILAAFSGFGLMMLIITRSQKYFKRQQQELGTLNGHIEETYSGHNVVKAYNGEKAAKNEFHAMNQRLYHSAWKSQFMSGLMQPLMAFVGNLGYVVVCVVGAVLTLNGTISFSVIVAFMLYVRLFTQPLSQLAQAATSLQSAAAASERVFEFLGEEELADERGKSAHLAEVDGNVDFEHIRFGYNENKTIIHDFSASVKAGQKIAIVGPTGAGKTTMVNLLMRFYEAQDGEIRIDGVPIQELTRENVHNLFCMVLQDTWLFEGTIRENIVYSKEGVTEKQMVAACKAVGLHHFIKTLPKGYDTVLNDNASLSAGQRQLVTIARAMIENAPMLILDEATSSVDTRTEILIQNAMDKLMAGRTSFVIAHRLSTIKNADLILVMKDGDIVESGNHSELLKKGGFYAELYNSQFERAS</sequence>
<evidence type="ECO:0000256" key="7">
    <source>
        <dbReference type="ARBA" id="ARBA00022989"/>
    </source>
</evidence>
<dbReference type="Proteomes" id="UP000236311">
    <property type="component" value="Unassembled WGS sequence"/>
</dbReference>
<dbReference type="Gene3D" id="1.20.1560.10">
    <property type="entry name" value="ABC transporter type 1, transmembrane domain"/>
    <property type="match status" value="1"/>
</dbReference>
<dbReference type="InterPro" id="IPR036640">
    <property type="entry name" value="ABC1_TM_sf"/>
</dbReference>
<dbReference type="AlphaFoldDB" id="A0A2K4ZPC6"/>
<organism evidence="13 14">
    <name type="scientific">Acetatifactor muris</name>
    <dbReference type="NCBI Taxonomy" id="879566"/>
    <lineage>
        <taxon>Bacteria</taxon>
        <taxon>Bacillati</taxon>
        <taxon>Bacillota</taxon>
        <taxon>Clostridia</taxon>
        <taxon>Lachnospirales</taxon>
        <taxon>Lachnospiraceae</taxon>
        <taxon>Acetatifactor</taxon>
    </lineage>
</organism>
<feature type="domain" description="ABC transmembrane type-1" evidence="12">
    <location>
        <begin position="58"/>
        <end position="344"/>
    </location>
</feature>
<feature type="transmembrane region" description="Helical" evidence="10">
    <location>
        <begin position="53"/>
        <end position="74"/>
    </location>
</feature>
<feature type="transmembrane region" description="Helical" evidence="10">
    <location>
        <begin position="288"/>
        <end position="307"/>
    </location>
</feature>